<evidence type="ECO:0000259" key="1">
    <source>
        <dbReference type="Pfam" id="PF04993"/>
    </source>
</evidence>
<dbReference type="InterPro" id="IPR007076">
    <property type="entry name" value="TfoX_N"/>
</dbReference>
<dbReference type="OrthoDB" id="214902at2"/>
<dbReference type="Proteomes" id="UP000029917">
    <property type="component" value="Unassembled WGS sequence"/>
</dbReference>
<feature type="domain" description="TfoX N-terminal" evidence="1">
    <location>
        <begin position="23"/>
        <end position="106"/>
    </location>
</feature>
<dbReference type="SUPFAM" id="SSF159894">
    <property type="entry name" value="YgaC/TfoX-N like"/>
    <property type="match status" value="1"/>
</dbReference>
<proteinExistence type="predicted"/>
<dbReference type="AlphaFoldDB" id="A0A099EV53"/>
<dbReference type="RefSeq" id="WP_036722138.1">
    <property type="nucleotide sequence ID" value="NZ_CALUAY010000012.1"/>
</dbReference>
<dbReference type="Gene3D" id="3.30.1460.30">
    <property type="entry name" value="YgaC/TfoX-N like chaperone"/>
    <property type="match status" value="1"/>
</dbReference>
<comment type="caution">
    <text evidence="2">The sequence shown here is derived from an EMBL/GenBank/DDBJ whole genome shotgun (WGS) entry which is preliminary data.</text>
</comment>
<evidence type="ECO:0000313" key="3">
    <source>
        <dbReference type="Proteomes" id="UP000029917"/>
    </source>
</evidence>
<name>A0A099EV53_9RHOB</name>
<sequence length="113" mass="11957">MARDRQTEELLREALLAALPRGTQLAERPMFGAQGFMLHGNLIGAASDRGVMLRVGKDAMPDALDLPGVGPMEMSGRTMGGFVRADETAHDDPDTLSRLTALAAAATLSLPPK</sequence>
<dbReference type="STRING" id="690417.IC63_16070"/>
<dbReference type="Pfam" id="PF04993">
    <property type="entry name" value="TfoX_N"/>
    <property type="match status" value="1"/>
</dbReference>
<keyword evidence="3" id="KW-1185">Reference proteome</keyword>
<reference evidence="2 3" key="1">
    <citation type="submission" date="2014-09" db="EMBL/GenBank/DDBJ databases">
        <authorList>
            <person name="McGinnis J.M."/>
            <person name="Wolfgang W.J."/>
        </authorList>
    </citation>
    <scope>NUCLEOTIDE SEQUENCE [LARGE SCALE GENOMIC DNA]</scope>
    <source>
        <strain evidence="2 3">HAMBI 3106</strain>
    </source>
</reference>
<evidence type="ECO:0000313" key="2">
    <source>
        <dbReference type="EMBL" id="KGJ01793.1"/>
    </source>
</evidence>
<reference evidence="2 3" key="2">
    <citation type="submission" date="2014-10" db="EMBL/GenBank/DDBJ databases">
        <title>Paracoccus sanguinis sp. nov., isolated from clinical specimens of New York State patients.</title>
        <authorList>
            <person name="Mingle L.A."/>
            <person name="Cole J.A."/>
            <person name="Lapierre P."/>
            <person name="Musser K.A."/>
        </authorList>
    </citation>
    <scope>NUCLEOTIDE SEQUENCE [LARGE SCALE GENOMIC DNA]</scope>
    <source>
        <strain evidence="2 3">HAMBI 3106</strain>
    </source>
</reference>
<gene>
    <name evidence="2" type="ORF">IC63_16070</name>
</gene>
<accession>A0A099EV53</accession>
<protein>
    <recommendedName>
        <fullName evidence="1">TfoX N-terminal domain-containing protein</fullName>
    </recommendedName>
</protein>
<organism evidence="2 3">
    <name type="scientific">Paracoccus sphaerophysae</name>
    <dbReference type="NCBI Taxonomy" id="690417"/>
    <lineage>
        <taxon>Bacteria</taxon>
        <taxon>Pseudomonadati</taxon>
        <taxon>Pseudomonadota</taxon>
        <taxon>Alphaproteobacteria</taxon>
        <taxon>Rhodobacterales</taxon>
        <taxon>Paracoccaceae</taxon>
        <taxon>Paracoccus</taxon>
    </lineage>
</organism>
<dbReference type="EMBL" id="JRKS01000089">
    <property type="protein sequence ID" value="KGJ01793.1"/>
    <property type="molecule type" value="Genomic_DNA"/>
</dbReference>